<reference evidence="2 3" key="1">
    <citation type="submission" date="2016-10" db="EMBL/GenBank/DDBJ databases">
        <authorList>
            <person name="de Groot N.N."/>
        </authorList>
    </citation>
    <scope>NUCLEOTIDE SEQUENCE [LARGE SCALE GENOMIC DNA]</scope>
    <source>
        <strain evidence="2 3">DSM 25294</strain>
    </source>
</reference>
<dbReference type="STRING" id="571298.SAMN04488026_107811"/>
<name>A0A1G9J3N1_9RHOB</name>
<gene>
    <name evidence="2" type="ORF">SAMN04488026_107811</name>
</gene>
<sequence length="88" mass="10010">MPFLWLEVNDEPGPDSLRGYIERNSIALLSNSGKAPLDPPSFDWLGRSCNRNRVRASGLWNQNHVEECYDPAFLDTLERLIHAETEAP</sequence>
<accession>A0A1G9J3N1</accession>
<evidence type="ECO:0000259" key="1">
    <source>
        <dbReference type="Pfam" id="PF26468"/>
    </source>
</evidence>
<proteinExistence type="predicted"/>
<feature type="domain" description="GIY-YIG" evidence="1">
    <location>
        <begin position="1"/>
        <end position="84"/>
    </location>
</feature>
<protein>
    <recommendedName>
        <fullName evidence="1">GIY-YIG domain-containing protein</fullName>
    </recommendedName>
</protein>
<dbReference type="InterPro" id="IPR058782">
    <property type="entry name" value="GIY_YIG_3"/>
</dbReference>
<dbReference type="Proteomes" id="UP000199382">
    <property type="component" value="Unassembled WGS sequence"/>
</dbReference>
<dbReference type="EMBL" id="FNEK01000078">
    <property type="protein sequence ID" value="SDL31941.1"/>
    <property type="molecule type" value="Genomic_DNA"/>
</dbReference>
<dbReference type="AlphaFoldDB" id="A0A1G9J3N1"/>
<keyword evidence="3" id="KW-1185">Reference proteome</keyword>
<evidence type="ECO:0000313" key="3">
    <source>
        <dbReference type="Proteomes" id="UP000199382"/>
    </source>
</evidence>
<dbReference type="Pfam" id="PF26468">
    <property type="entry name" value="GIY_YIG_3"/>
    <property type="match status" value="1"/>
</dbReference>
<evidence type="ECO:0000313" key="2">
    <source>
        <dbReference type="EMBL" id="SDL31941.1"/>
    </source>
</evidence>
<organism evidence="2 3">
    <name type="scientific">Aliiruegeria lutimaris</name>
    <dbReference type="NCBI Taxonomy" id="571298"/>
    <lineage>
        <taxon>Bacteria</taxon>
        <taxon>Pseudomonadati</taxon>
        <taxon>Pseudomonadota</taxon>
        <taxon>Alphaproteobacteria</taxon>
        <taxon>Rhodobacterales</taxon>
        <taxon>Roseobacteraceae</taxon>
        <taxon>Aliiruegeria</taxon>
    </lineage>
</organism>